<accession>D3LB53</accession>
<evidence type="ECO:0000313" key="1">
    <source>
        <dbReference type="EMBL" id="EFD87757.1"/>
    </source>
</evidence>
<dbReference type="PATRIC" id="fig|203123.7.peg.1583"/>
<dbReference type="RefSeq" id="WP_002819369.1">
    <property type="nucleotide sequence ID" value="NZ_ACSE01000029.1"/>
</dbReference>
<reference evidence="1 2" key="1">
    <citation type="journal article" date="2010" name="Appl. Microbiol. Biotechnol.">
        <title>Genotypic diversity in Oenococcus oeni by high-density microarray comparative genome hybridization and whole genome sequencing.</title>
        <authorList>
            <person name="Borneman A.R."/>
            <person name="Bartowsky E.J."/>
            <person name="McCarthy J."/>
            <person name="Chambers P.J."/>
        </authorList>
    </citation>
    <scope>NUCLEOTIDE SEQUENCE [LARGE SCALE GENOMIC DNA]</scope>
    <source>
        <strain evidence="1 2">AWRIB429</strain>
    </source>
</reference>
<protein>
    <submittedName>
        <fullName evidence="1">Uncharacterized protein</fullName>
    </submittedName>
</protein>
<name>D3LB53_OENOE</name>
<sequence length="74" mass="8437">MNEYGIFDKKDLLDGSSVEKLIVSGETANHMELQDLPTNENYDELFDEYDEITVQPDGKIIDVYKGEKPSYDCA</sequence>
<comment type="caution">
    <text evidence="1">The sequence shown here is derived from an EMBL/GenBank/DDBJ whole genome shotgun (WGS) entry which is preliminary data.</text>
</comment>
<dbReference type="EMBL" id="ACSE01000029">
    <property type="protein sequence ID" value="EFD87757.1"/>
    <property type="molecule type" value="Genomic_DNA"/>
</dbReference>
<dbReference type="AlphaFoldDB" id="D3LB53"/>
<dbReference type="GeneID" id="75066466"/>
<evidence type="ECO:0000313" key="2">
    <source>
        <dbReference type="Proteomes" id="UP000003075"/>
    </source>
</evidence>
<dbReference type="Proteomes" id="UP000003075">
    <property type="component" value="Unassembled WGS sequence"/>
</dbReference>
<gene>
    <name evidence="1" type="ORF">AWRIB429_1583</name>
</gene>
<proteinExistence type="predicted"/>
<dbReference type="OrthoDB" id="2151816at2"/>
<organism evidence="1 2">
    <name type="scientific">Oenococcus oeni AWRIB429</name>
    <dbReference type="NCBI Taxonomy" id="655225"/>
    <lineage>
        <taxon>Bacteria</taxon>
        <taxon>Bacillati</taxon>
        <taxon>Bacillota</taxon>
        <taxon>Bacilli</taxon>
        <taxon>Lactobacillales</taxon>
        <taxon>Lactobacillaceae</taxon>
        <taxon>Oenococcus</taxon>
    </lineage>
</organism>